<keyword evidence="6" id="KW-0732">Signal</keyword>
<evidence type="ECO:0000256" key="2">
    <source>
        <dbReference type="ARBA" id="ARBA00022723"/>
    </source>
</evidence>
<gene>
    <name evidence="8" type="ORF">CRE_16166</name>
</gene>
<evidence type="ECO:0000313" key="9">
    <source>
        <dbReference type="Proteomes" id="UP000008281"/>
    </source>
</evidence>
<dbReference type="PANTHER" id="PTHR10201:SF295">
    <property type="entry name" value="PEPTIDASE METALLOPEPTIDASE DOMAIN-CONTAINING PROTEIN"/>
    <property type="match status" value="1"/>
</dbReference>
<dbReference type="MEROPS" id="M10.A06"/>
<dbReference type="GO" id="GO:0004222">
    <property type="term" value="F:metalloendopeptidase activity"/>
    <property type="evidence" value="ECO:0007669"/>
    <property type="project" value="InterPro"/>
</dbReference>
<keyword evidence="9" id="KW-1185">Reference proteome</keyword>
<evidence type="ECO:0000256" key="3">
    <source>
        <dbReference type="ARBA" id="ARBA00022801"/>
    </source>
</evidence>
<name>E3MSM0_CAERE</name>
<dbReference type="GO" id="GO:0031012">
    <property type="term" value="C:extracellular matrix"/>
    <property type="evidence" value="ECO:0007669"/>
    <property type="project" value="InterPro"/>
</dbReference>
<feature type="chain" id="PRO_5003175503" description="Peptidase M10 metallopeptidase domain-containing protein" evidence="6">
    <location>
        <begin position="20"/>
        <end position="158"/>
    </location>
</feature>
<organism evidence="9">
    <name type="scientific">Caenorhabditis remanei</name>
    <name type="common">Caenorhabditis vulgaris</name>
    <dbReference type="NCBI Taxonomy" id="31234"/>
    <lineage>
        <taxon>Eukaryota</taxon>
        <taxon>Metazoa</taxon>
        <taxon>Ecdysozoa</taxon>
        <taxon>Nematoda</taxon>
        <taxon>Chromadorea</taxon>
        <taxon>Rhabditida</taxon>
        <taxon>Rhabditina</taxon>
        <taxon>Rhabditomorpha</taxon>
        <taxon>Rhabditoidea</taxon>
        <taxon>Rhabditidae</taxon>
        <taxon>Peloderinae</taxon>
        <taxon>Caenorhabditis</taxon>
    </lineage>
</organism>
<evidence type="ECO:0000313" key="8">
    <source>
        <dbReference type="EMBL" id="EFP08386.1"/>
    </source>
</evidence>
<dbReference type="InterPro" id="IPR024079">
    <property type="entry name" value="MetalloPept_cat_dom_sf"/>
</dbReference>
<protein>
    <recommendedName>
        <fullName evidence="7">Peptidase M10 metallopeptidase domain-containing protein</fullName>
    </recommendedName>
</protein>
<dbReference type="Gene3D" id="3.40.390.10">
    <property type="entry name" value="Collagenase (Catalytic Domain)"/>
    <property type="match status" value="1"/>
</dbReference>
<keyword evidence="2" id="KW-0479">Metal-binding</keyword>
<proteinExistence type="predicted"/>
<accession>E3MSM0</accession>
<keyword evidence="1" id="KW-0645">Protease</keyword>
<evidence type="ECO:0000256" key="6">
    <source>
        <dbReference type="SAM" id="SignalP"/>
    </source>
</evidence>
<dbReference type="InParanoid" id="E3MSM0"/>
<dbReference type="PANTHER" id="PTHR10201">
    <property type="entry name" value="MATRIX METALLOPROTEINASE"/>
    <property type="match status" value="1"/>
</dbReference>
<dbReference type="eggNOG" id="KOG1565">
    <property type="taxonomic scope" value="Eukaryota"/>
</dbReference>
<feature type="domain" description="Peptidase M10 metallopeptidase" evidence="7">
    <location>
        <begin position="24"/>
        <end position="128"/>
    </location>
</feature>
<dbReference type="GO" id="GO:0005615">
    <property type="term" value="C:extracellular space"/>
    <property type="evidence" value="ECO:0007669"/>
    <property type="project" value="TreeGrafter"/>
</dbReference>
<dbReference type="Pfam" id="PF00413">
    <property type="entry name" value="Peptidase_M10"/>
    <property type="match status" value="1"/>
</dbReference>
<feature type="signal peptide" evidence="6">
    <location>
        <begin position="1"/>
        <end position="19"/>
    </location>
</feature>
<keyword evidence="3" id="KW-0378">Hydrolase</keyword>
<feature type="region of interest" description="Disordered" evidence="5">
    <location>
        <begin position="122"/>
        <end position="144"/>
    </location>
</feature>
<dbReference type="OrthoDB" id="406838at2759"/>
<dbReference type="Proteomes" id="UP000008281">
    <property type="component" value="Unassembled WGS sequence"/>
</dbReference>
<dbReference type="GO" id="GO:0030574">
    <property type="term" value="P:collagen catabolic process"/>
    <property type="evidence" value="ECO:0007669"/>
    <property type="project" value="TreeGrafter"/>
</dbReference>
<dbReference type="SUPFAM" id="SSF55486">
    <property type="entry name" value="Metalloproteases ('zincins'), catalytic domain"/>
    <property type="match status" value="1"/>
</dbReference>
<evidence type="ECO:0000256" key="1">
    <source>
        <dbReference type="ARBA" id="ARBA00022670"/>
    </source>
</evidence>
<reference evidence="8" key="1">
    <citation type="submission" date="2007-07" db="EMBL/GenBank/DDBJ databases">
        <title>PCAP assembly of the Caenorhabditis remanei genome.</title>
        <authorList>
            <consortium name="The Caenorhabditis remanei Sequencing Consortium"/>
            <person name="Wilson R.K."/>
        </authorList>
    </citation>
    <scope>NUCLEOTIDE SEQUENCE [LARGE SCALE GENOMIC DNA]</scope>
    <source>
        <strain evidence="8">PB4641</strain>
    </source>
</reference>
<sequence length="158" mass="18404">MKLFPLIFCYFLLIKLAECRTLRRWTQKQILWNFADPHNLLTHKQFEGVRYTVQEAFGKWAVALEDLVEFEEVSSEKIADISVFFAKKNHSCYEEFDGKGGVVAHSMYPPFGILHLDGDEEWHTRNRGNGGEEDDEEKEKGSNDKRFIDLRLVSEGDN</sequence>
<dbReference type="AlphaFoldDB" id="E3MSM0"/>
<keyword evidence="4" id="KW-0862">Zinc</keyword>
<dbReference type="OMA" id="PKAIMNP"/>
<dbReference type="STRING" id="31234.E3MSM0"/>
<dbReference type="GO" id="GO:0030198">
    <property type="term" value="P:extracellular matrix organization"/>
    <property type="evidence" value="ECO:0007669"/>
    <property type="project" value="TreeGrafter"/>
</dbReference>
<dbReference type="EMBL" id="DS268473">
    <property type="protein sequence ID" value="EFP08386.1"/>
    <property type="molecule type" value="Genomic_DNA"/>
</dbReference>
<dbReference type="InterPro" id="IPR001818">
    <property type="entry name" value="Pept_M10_metallopeptidase"/>
</dbReference>
<dbReference type="HOGENOM" id="CLU_1670986_0_0_1"/>
<evidence type="ECO:0000259" key="7">
    <source>
        <dbReference type="Pfam" id="PF00413"/>
    </source>
</evidence>
<dbReference type="GO" id="GO:0006508">
    <property type="term" value="P:proteolysis"/>
    <property type="evidence" value="ECO:0007669"/>
    <property type="project" value="UniProtKB-KW"/>
</dbReference>
<evidence type="ECO:0000256" key="4">
    <source>
        <dbReference type="ARBA" id="ARBA00022833"/>
    </source>
</evidence>
<dbReference type="GO" id="GO:0008270">
    <property type="term" value="F:zinc ion binding"/>
    <property type="evidence" value="ECO:0007669"/>
    <property type="project" value="InterPro"/>
</dbReference>
<evidence type="ECO:0000256" key="5">
    <source>
        <dbReference type="SAM" id="MobiDB-lite"/>
    </source>
</evidence>